<evidence type="ECO:0000256" key="1">
    <source>
        <dbReference type="SAM" id="Coils"/>
    </source>
</evidence>
<dbReference type="EMBL" id="CP155618">
    <property type="protein sequence ID" value="XBL14655.1"/>
    <property type="molecule type" value="Genomic_DNA"/>
</dbReference>
<protein>
    <submittedName>
        <fullName evidence="2">Uncharacterized protein</fullName>
    </submittedName>
</protein>
<evidence type="ECO:0000313" key="2">
    <source>
        <dbReference type="EMBL" id="XBL14655.1"/>
    </source>
</evidence>
<dbReference type="KEGG" id="mlil:QLS71_001255"/>
<accession>A0AAU7EGI7</accession>
<sequence>MTKFILSNFFQLKKISFESISILLFFTLGCDQQTTKTSFKKELNTKKTTIKDRVHNWPTDTVYFATFTFHSPYSTVEGFQILTPDKNFELNKENVDKPFVLFLTPERKFLDLRKDVLFENLTDKYFRGYCQRFYDYPITTYLIEPGTETEVELTKTTRYGKTLVKFLNPNKYNSEYYQTTFELDNGFDEVLDPRFDATLKDIKNIDNAIRNLNNKLNELLTKLDKEQQYISPFLYNYTKSEIEFGGKKEFLRYLLLDHKEETSKIFRNKIPEKINNVIEFKKENIDYATLISQEYNEYLELYLNFKLSKLKNKLITYKEFDKEKFDFALKELPQTSKYYYLANNLLHLNYNEQTKELVTTLIDLYPDGKLNDKLLKKYN</sequence>
<dbReference type="Proteomes" id="UP001224325">
    <property type="component" value="Chromosome"/>
</dbReference>
<organism evidence="2 3">
    <name type="scientific">Mariniflexile litorale</name>
    <dbReference type="NCBI Taxonomy" id="3045158"/>
    <lineage>
        <taxon>Bacteria</taxon>
        <taxon>Pseudomonadati</taxon>
        <taxon>Bacteroidota</taxon>
        <taxon>Flavobacteriia</taxon>
        <taxon>Flavobacteriales</taxon>
        <taxon>Flavobacteriaceae</taxon>
        <taxon>Mariniflexile</taxon>
    </lineage>
</organism>
<gene>
    <name evidence="2" type="ORF">QLS71_001255</name>
</gene>
<proteinExistence type="predicted"/>
<name>A0AAU7EGI7_9FLAO</name>
<evidence type="ECO:0000313" key="3">
    <source>
        <dbReference type="Proteomes" id="UP001224325"/>
    </source>
</evidence>
<dbReference type="RefSeq" id="WP_308991349.1">
    <property type="nucleotide sequence ID" value="NZ_CP155618.1"/>
</dbReference>
<dbReference type="AlphaFoldDB" id="A0AAU7EGI7"/>
<reference evidence="2" key="1">
    <citation type="submission" date="2024-04" db="EMBL/GenBank/DDBJ databases">
        <title>Mariniflexile litorale, isolated from the shallow sediments of the Sea of Japan.</title>
        <authorList>
            <person name="Romanenko L."/>
            <person name="Isaeva M."/>
        </authorList>
    </citation>
    <scope>NUCLEOTIDE SEQUENCE [LARGE SCALE GENOMIC DNA]</scope>
    <source>
        <strain evidence="2">KMM 9835</strain>
    </source>
</reference>
<keyword evidence="1" id="KW-0175">Coiled coil</keyword>
<dbReference type="PROSITE" id="PS51257">
    <property type="entry name" value="PROKAR_LIPOPROTEIN"/>
    <property type="match status" value="1"/>
</dbReference>
<feature type="coiled-coil region" evidence="1">
    <location>
        <begin position="195"/>
        <end position="229"/>
    </location>
</feature>
<keyword evidence="3" id="KW-1185">Reference proteome</keyword>